<dbReference type="OrthoDB" id="289111at2"/>
<evidence type="ECO:0000313" key="4">
    <source>
        <dbReference type="Proteomes" id="UP000317421"/>
    </source>
</evidence>
<gene>
    <name evidence="3" type="ORF">Pla108_04880</name>
</gene>
<keyword evidence="4" id="KW-1185">Reference proteome</keyword>
<accession>A0A5C6AK53</accession>
<proteinExistence type="predicted"/>
<comment type="caution">
    <text evidence="3">The sequence shown here is derived from an EMBL/GenBank/DDBJ whole genome shotgun (WGS) entry which is preliminary data.</text>
</comment>
<protein>
    <recommendedName>
        <fullName evidence="5">SLA1 homology domain-containing protein</fullName>
    </recommendedName>
</protein>
<feature type="region of interest" description="Disordered" evidence="1">
    <location>
        <begin position="230"/>
        <end position="264"/>
    </location>
</feature>
<feature type="chain" id="PRO_5023140534" description="SLA1 homology domain-containing protein" evidence="2">
    <location>
        <begin position="21"/>
        <end position="264"/>
    </location>
</feature>
<dbReference type="RefSeq" id="WP_146442436.1">
    <property type="nucleotide sequence ID" value="NZ_SJPR01000001.1"/>
</dbReference>
<feature type="signal peptide" evidence="2">
    <location>
        <begin position="1"/>
        <end position="20"/>
    </location>
</feature>
<reference evidence="3 4" key="1">
    <citation type="submission" date="2019-02" db="EMBL/GenBank/DDBJ databases">
        <title>Deep-cultivation of Planctomycetes and their phenomic and genomic characterization uncovers novel biology.</title>
        <authorList>
            <person name="Wiegand S."/>
            <person name="Jogler M."/>
            <person name="Boedeker C."/>
            <person name="Pinto D."/>
            <person name="Vollmers J."/>
            <person name="Rivas-Marin E."/>
            <person name="Kohn T."/>
            <person name="Peeters S.H."/>
            <person name="Heuer A."/>
            <person name="Rast P."/>
            <person name="Oberbeckmann S."/>
            <person name="Bunk B."/>
            <person name="Jeske O."/>
            <person name="Meyerdierks A."/>
            <person name="Storesund J.E."/>
            <person name="Kallscheuer N."/>
            <person name="Luecker S."/>
            <person name="Lage O.M."/>
            <person name="Pohl T."/>
            <person name="Merkel B.J."/>
            <person name="Hornburger P."/>
            <person name="Mueller R.-W."/>
            <person name="Bruemmer F."/>
            <person name="Labrenz M."/>
            <person name="Spormann A.M."/>
            <person name="Op Den Camp H."/>
            <person name="Overmann J."/>
            <person name="Amann R."/>
            <person name="Jetten M.S.M."/>
            <person name="Mascher T."/>
            <person name="Medema M.H."/>
            <person name="Devos D.P."/>
            <person name="Kaster A.-K."/>
            <person name="Ovreas L."/>
            <person name="Rohde M."/>
            <person name="Galperin M.Y."/>
            <person name="Jogler C."/>
        </authorList>
    </citation>
    <scope>NUCLEOTIDE SEQUENCE [LARGE SCALE GENOMIC DNA]</scope>
    <source>
        <strain evidence="3 4">Pla108</strain>
    </source>
</reference>
<dbReference type="EMBL" id="SJPR01000001">
    <property type="protein sequence ID" value="TWT99545.1"/>
    <property type="molecule type" value="Genomic_DNA"/>
</dbReference>
<dbReference type="Gene3D" id="2.30.30.700">
    <property type="entry name" value="SLA1 homology domain 1"/>
    <property type="match status" value="2"/>
</dbReference>
<evidence type="ECO:0000256" key="2">
    <source>
        <dbReference type="SAM" id="SignalP"/>
    </source>
</evidence>
<evidence type="ECO:0000313" key="3">
    <source>
        <dbReference type="EMBL" id="TWT99545.1"/>
    </source>
</evidence>
<name>A0A5C6AK53_9BACT</name>
<dbReference type="Proteomes" id="UP000317421">
    <property type="component" value="Unassembled WGS sequence"/>
</dbReference>
<organism evidence="3 4">
    <name type="scientific">Botrimarina colliarenosi</name>
    <dbReference type="NCBI Taxonomy" id="2528001"/>
    <lineage>
        <taxon>Bacteria</taxon>
        <taxon>Pseudomonadati</taxon>
        <taxon>Planctomycetota</taxon>
        <taxon>Planctomycetia</taxon>
        <taxon>Pirellulales</taxon>
        <taxon>Lacipirellulaceae</taxon>
        <taxon>Botrimarina</taxon>
    </lineage>
</organism>
<evidence type="ECO:0008006" key="5">
    <source>
        <dbReference type="Google" id="ProtNLM"/>
    </source>
</evidence>
<dbReference type="AlphaFoldDB" id="A0A5C6AK53"/>
<sequence precursor="true">MKLTRLLPLALLVAGGPAFGRTWTNDEGQTLEADFVRLRGPTVYLRGEDKKLVPAPLNRLSEADQQWVERYKELSGPREWATGGEPVRGRFELVREDGVSVSGAGDPVVVPFAKLSPADWQHVEAYHTHLERDLPDGFAAKRREAKAAEPPENAPEREWTDARGRKITALYGGAKGKAALLWIQGKRYEYPLAKLSPDDRRWVAQQCLQQLMADLRGGVSAATSIGTTVAARPPGLEAGVPPGESEGEFRGEPGGGEYGAAPIE</sequence>
<evidence type="ECO:0000256" key="1">
    <source>
        <dbReference type="SAM" id="MobiDB-lite"/>
    </source>
</evidence>
<keyword evidence="2" id="KW-0732">Signal</keyword>